<dbReference type="PANTHER" id="PTHR13450">
    <property type="entry name" value="MITOCHONDRIAL 39S RIBOSOMAL PROTEIN L42"/>
    <property type="match status" value="1"/>
</dbReference>
<evidence type="ECO:0000256" key="3">
    <source>
        <dbReference type="ARBA" id="ARBA00022946"/>
    </source>
</evidence>
<evidence type="ECO:0000256" key="4">
    <source>
        <dbReference type="ARBA" id="ARBA00022980"/>
    </source>
</evidence>
<dbReference type="Proteomes" id="UP000479190">
    <property type="component" value="Unassembled WGS sequence"/>
</dbReference>
<keyword evidence="5" id="KW-0496">Mitochondrion</keyword>
<name>A0A6H5I8D8_9HYME</name>
<keyword evidence="9" id="KW-1185">Reference proteome</keyword>
<dbReference type="InterPro" id="IPR019346">
    <property type="entry name" value="Ribosomal_mL42"/>
</dbReference>
<dbReference type="OrthoDB" id="1107506at2759"/>
<evidence type="ECO:0000256" key="6">
    <source>
        <dbReference type="ARBA" id="ARBA00023274"/>
    </source>
</evidence>
<evidence type="ECO:0000256" key="7">
    <source>
        <dbReference type="ARBA" id="ARBA00035189"/>
    </source>
</evidence>
<comment type="subcellular location">
    <subcellularLocation>
        <location evidence="1">Mitochondrion</location>
    </subcellularLocation>
</comment>
<keyword evidence="4" id="KW-0689">Ribosomal protein</keyword>
<evidence type="ECO:0000313" key="9">
    <source>
        <dbReference type="Proteomes" id="UP000479190"/>
    </source>
</evidence>
<dbReference type="PANTHER" id="PTHR13450:SF4">
    <property type="entry name" value="LARGE RIBOSOMAL SUBUNIT PROTEIN ML42"/>
    <property type="match status" value="1"/>
</dbReference>
<protein>
    <recommendedName>
        <fullName evidence="7">Large ribosomal subunit protein mL42</fullName>
    </recommendedName>
</protein>
<dbReference type="EMBL" id="CADCXV010000738">
    <property type="protein sequence ID" value="CAB0034237.1"/>
    <property type="molecule type" value="Genomic_DNA"/>
</dbReference>
<reference evidence="8 9" key="1">
    <citation type="submission" date="2020-02" db="EMBL/GenBank/DDBJ databases">
        <authorList>
            <person name="Ferguson B K."/>
        </authorList>
    </citation>
    <scope>NUCLEOTIDE SEQUENCE [LARGE SCALE GENOMIC DNA]</scope>
</reference>
<evidence type="ECO:0000256" key="5">
    <source>
        <dbReference type="ARBA" id="ARBA00023128"/>
    </source>
</evidence>
<keyword evidence="3" id="KW-0809">Transit peptide</keyword>
<dbReference type="Pfam" id="PF10210">
    <property type="entry name" value="MRP-S32"/>
    <property type="match status" value="1"/>
</dbReference>
<dbReference type="GO" id="GO:0005762">
    <property type="term" value="C:mitochondrial large ribosomal subunit"/>
    <property type="evidence" value="ECO:0007669"/>
    <property type="project" value="TreeGrafter"/>
</dbReference>
<accession>A0A6H5I8D8</accession>
<dbReference type="AlphaFoldDB" id="A0A6H5I8D8"/>
<keyword evidence="6" id="KW-0687">Ribonucleoprotein</keyword>
<sequence>MNVGRRIFNAIRLSNRTYSKLPPELVVFMDDSMVVSWHPEQPFPYECSKPLPPMIPKPTSVLKIGEAEIKSVFHKTNPKMTPHELAKLTYTTKHRWYPRARSKKAKTTLPDRPYL</sequence>
<gene>
    <name evidence="8" type="ORF">TBRA_LOCUS6135</name>
</gene>
<proteinExistence type="inferred from homology"/>
<comment type="similarity">
    <text evidence="2">Belongs to the mitochondrion-specific ribosomal protein mL42 family.</text>
</comment>
<evidence type="ECO:0000313" key="8">
    <source>
        <dbReference type="EMBL" id="CAB0034237.1"/>
    </source>
</evidence>
<evidence type="ECO:0000256" key="1">
    <source>
        <dbReference type="ARBA" id="ARBA00004173"/>
    </source>
</evidence>
<organism evidence="8 9">
    <name type="scientific">Trichogramma brassicae</name>
    <dbReference type="NCBI Taxonomy" id="86971"/>
    <lineage>
        <taxon>Eukaryota</taxon>
        <taxon>Metazoa</taxon>
        <taxon>Ecdysozoa</taxon>
        <taxon>Arthropoda</taxon>
        <taxon>Hexapoda</taxon>
        <taxon>Insecta</taxon>
        <taxon>Pterygota</taxon>
        <taxon>Neoptera</taxon>
        <taxon>Endopterygota</taxon>
        <taxon>Hymenoptera</taxon>
        <taxon>Apocrita</taxon>
        <taxon>Proctotrupomorpha</taxon>
        <taxon>Chalcidoidea</taxon>
        <taxon>Trichogrammatidae</taxon>
        <taxon>Trichogramma</taxon>
    </lineage>
</organism>
<evidence type="ECO:0000256" key="2">
    <source>
        <dbReference type="ARBA" id="ARBA00005556"/>
    </source>
</evidence>